<name>A0ABU0XTC8_9BURK</name>
<evidence type="ECO:0000259" key="7">
    <source>
        <dbReference type="PROSITE" id="PS51900"/>
    </source>
</evidence>
<dbReference type="GO" id="GO:0003677">
    <property type="term" value="F:DNA binding"/>
    <property type="evidence" value="ECO:0007669"/>
    <property type="project" value="UniProtKB-KW"/>
</dbReference>
<comment type="caution">
    <text evidence="8">The sequence shown here is derived from an EMBL/GenBank/DDBJ whole genome shotgun (WGS) entry which is preliminary data.</text>
</comment>
<dbReference type="PROSITE" id="PS51900">
    <property type="entry name" value="CB"/>
    <property type="match status" value="1"/>
</dbReference>
<dbReference type="PANTHER" id="PTHR30629:SF2">
    <property type="entry name" value="PROPHAGE INTEGRASE INTS-RELATED"/>
    <property type="match status" value="1"/>
</dbReference>
<gene>
    <name evidence="8" type="ORF">RB624_10070</name>
</gene>
<evidence type="ECO:0000313" key="8">
    <source>
        <dbReference type="EMBL" id="MDQ4626229.1"/>
    </source>
</evidence>
<dbReference type="RefSeq" id="WP_307779027.1">
    <property type="nucleotide sequence ID" value="NZ_JAVFKP010000002.1"/>
</dbReference>
<keyword evidence="3 5" id="KW-0238">DNA-binding</keyword>
<dbReference type="InterPro" id="IPR002104">
    <property type="entry name" value="Integrase_catalytic"/>
</dbReference>
<proteinExistence type="inferred from homology"/>
<dbReference type="CDD" id="cd00801">
    <property type="entry name" value="INT_P4_C"/>
    <property type="match status" value="1"/>
</dbReference>
<evidence type="ECO:0000256" key="4">
    <source>
        <dbReference type="ARBA" id="ARBA00023172"/>
    </source>
</evidence>
<dbReference type="Gene3D" id="3.30.160.390">
    <property type="entry name" value="Integrase, DNA-binding domain"/>
    <property type="match status" value="1"/>
</dbReference>
<dbReference type="Pfam" id="PF00589">
    <property type="entry name" value="Phage_integrase"/>
    <property type="match status" value="1"/>
</dbReference>
<organism evidence="8 9">
    <name type="scientific">Janthinobacterium lividum</name>
    <dbReference type="NCBI Taxonomy" id="29581"/>
    <lineage>
        <taxon>Bacteria</taxon>
        <taxon>Pseudomonadati</taxon>
        <taxon>Pseudomonadota</taxon>
        <taxon>Betaproteobacteria</taxon>
        <taxon>Burkholderiales</taxon>
        <taxon>Oxalobacteraceae</taxon>
        <taxon>Janthinobacterium</taxon>
    </lineage>
</organism>
<dbReference type="PANTHER" id="PTHR30629">
    <property type="entry name" value="PROPHAGE INTEGRASE"/>
    <property type="match status" value="1"/>
</dbReference>
<evidence type="ECO:0000256" key="5">
    <source>
        <dbReference type="PROSITE-ProRule" id="PRU01248"/>
    </source>
</evidence>
<dbReference type="InterPro" id="IPR044068">
    <property type="entry name" value="CB"/>
</dbReference>
<dbReference type="InterPro" id="IPR025166">
    <property type="entry name" value="Integrase_DNA_bind_dom"/>
</dbReference>
<evidence type="ECO:0000313" key="9">
    <source>
        <dbReference type="Proteomes" id="UP001237592"/>
    </source>
</evidence>
<dbReference type="InterPro" id="IPR038488">
    <property type="entry name" value="Integrase_DNA-bd_sf"/>
</dbReference>
<keyword evidence="9" id="KW-1185">Reference proteome</keyword>
<dbReference type="PROSITE" id="PS51898">
    <property type="entry name" value="TYR_RECOMBINASE"/>
    <property type="match status" value="1"/>
</dbReference>
<dbReference type="Proteomes" id="UP001237592">
    <property type="component" value="Unassembled WGS sequence"/>
</dbReference>
<evidence type="ECO:0000256" key="2">
    <source>
        <dbReference type="ARBA" id="ARBA00022908"/>
    </source>
</evidence>
<dbReference type="EMBL" id="JAVFKP010000002">
    <property type="protein sequence ID" value="MDQ4626229.1"/>
    <property type="molecule type" value="Genomic_DNA"/>
</dbReference>
<evidence type="ECO:0000256" key="3">
    <source>
        <dbReference type="ARBA" id="ARBA00023125"/>
    </source>
</evidence>
<comment type="similarity">
    <text evidence="1">Belongs to the 'phage' integrase family.</text>
</comment>
<reference evidence="8 9" key="1">
    <citation type="submission" date="2023-08" db="EMBL/GenBank/DDBJ databases">
        <title>Draft genome sequence of Janthinobacterium lividum.</title>
        <authorList>
            <person name="Chun B.H."/>
            <person name="Lee Y."/>
        </authorList>
    </citation>
    <scope>NUCLEOTIDE SEQUENCE [LARGE SCALE GENOMIC DNA]</scope>
    <source>
        <strain evidence="8 9">AMJK</strain>
    </source>
</reference>
<dbReference type="InterPro" id="IPR013762">
    <property type="entry name" value="Integrase-like_cat_sf"/>
</dbReference>
<keyword evidence="2" id="KW-0229">DNA integration</keyword>
<dbReference type="Pfam" id="PF13356">
    <property type="entry name" value="Arm-DNA-bind_3"/>
    <property type="match status" value="1"/>
</dbReference>
<protein>
    <submittedName>
        <fullName evidence="8">Integrase arm-type DNA-binding domain-containing protein</fullName>
    </submittedName>
</protein>
<dbReference type="InterPro" id="IPR011010">
    <property type="entry name" value="DNA_brk_join_enz"/>
</dbReference>
<sequence length="425" mass="47586">MTTKIKNRDRLDAMQLQHWLRAVENGVAPTVRDPSTDEVTVLPVPLARSDGDGLTFTISKSGTASWILRYRYGGRVRELTLGNYPDLGLAAARKMAREKRVEIDQGGDPAAEKRRMVSSALKDWTVRRLIEDYREKILADLSVSSQKGYGRSLVRIENRLGGLTVSQVSSMDIVEMIEFVDAPWSESRTLLSTARMLFRHAAGRKLVAANPCVGIELTALLGRRPPVRLRLMLSETELRIVLRAKMNRENALAVRLLLGTAVRSDELRNARWEQFDFESAVWSVPSTKTGPGMQIPLSGPVLEWLTELKALSGDSSFILPSRAEQRKRKFGGDAPINPNTIGAAIEFWLTEYSPSVRRFTPHDLRSTAKSHMRALGIPRDITEMCLNHKLPGIEGIYDVHTYFPERSEALATWGTYLQGLECATD</sequence>
<dbReference type="Gene3D" id="1.10.443.10">
    <property type="entry name" value="Intergrase catalytic core"/>
    <property type="match status" value="1"/>
</dbReference>
<feature type="domain" description="Tyr recombinase" evidence="6">
    <location>
        <begin position="228"/>
        <end position="412"/>
    </location>
</feature>
<keyword evidence="4" id="KW-0233">DNA recombination</keyword>
<dbReference type="Gene3D" id="1.10.150.130">
    <property type="match status" value="1"/>
</dbReference>
<dbReference type="InterPro" id="IPR010998">
    <property type="entry name" value="Integrase_recombinase_N"/>
</dbReference>
<feature type="domain" description="Core-binding (CB)" evidence="7">
    <location>
        <begin position="124"/>
        <end position="202"/>
    </location>
</feature>
<evidence type="ECO:0000256" key="1">
    <source>
        <dbReference type="ARBA" id="ARBA00008857"/>
    </source>
</evidence>
<evidence type="ECO:0000259" key="6">
    <source>
        <dbReference type="PROSITE" id="PS51898"/>
    </source>
</evidence>
<dbReference type="SUPFAM" id="SSF56349">
    <property type="entry name" value="DNA breaking-rejoining enzymes"/>
    <property type="match status" value="1"/>
</dbReference>
<dbReference type="InterPro" id="IPR050808">
    <property type="entry name" value="Phage_Integrase"/>
</dbReference>
<accession>A0ABU0XTC8</accession>